<dbReference type="Proteomes" id="UP001075354">
    <property type="component" value="Chromosome 13"/>
</dbReference>
<dbReference type="InterPro" id="IPR002401">
    <property type="entry name" value="Cyt_P450_E_grp-I"/>
</dbReference>
<dbReference type="InterPro" id="IPR001128">
    <property type="entry name" value="Cyt_P450"/>
</dbReference>
<dbReference type="AlphaFoldDB" id="A0AAV7X608"/>
<comment type="similarity">
    <text evidence="2 9">Belongs to the cytochrome P450 family.</text>
</comment>
<evidence type="ECO:0000256" key="10">
    <source>
        <dbReference type="SAM" id="MobiDB-lite"/>
    </source>
</evidence>
<dbReference type="EMBL" id="JAPTSV010000013">
    <property type="protein sequence ID" value="KAJ1521338.1"/>
    <property type="molecule type" value="Genomic_DNA"/>
</dbReference>
<comment type="caution">
    <text evidence="11">The sequence shown here is derived from an EMBL/GenBank/DDBJ whole genome shotgun (WGS) entry which is preliminary data.</text>
</comment>
<accession>A0AAV7X608</accession>
<evidence type="ECO:0000313" key="12">
    <source>
        <dbReference type="Proteomes" id="UP001075354"/>
    </source>
</evidence>
<dbReference type="PRINTS" id="PR00463">
    <property type="entry name" value="EP450I"/>
</dbReference>
<dbReference type="PROSITE" id="PS00086">
    <property type="entry name" value="CYTOCHROME_P450"/>
    <property type="match status" value="1"/>
</dbReference>
<protein>
    <recommendedName>
        <fullName evidence="13">Cytochrome P450 4C1-like</fullName>
    </recommendedName>
</protein>
<gene>
    <name evidence="11" type="ORF">ONE63_003014</name>
</gene>
<name>A0AAV7X608_9NEOP</name>
<evidence type="ECO:0008006" key="13">
    <source>
        <dbReference type="Google" id="ProtNLM"/>
    </source>
</evidence>
<dbReference type="GO" id="GO:0004497">
    <property type="term" value="F:monooxygenase activity"/>
    <property type="evidence" value="ECO:0007669"/>
    <property type="project" value="UniProtKB-KW"/>
</dbReference>
<evidence type="ECO:0000256" key="2">
    <source>
        <dbReference type="ARBA" id="ARBA00010617"/>
    </source>
</evidence>
<dbReference type="InterPro" id="IPR017972">
    <property type="entry name" value="Cyt_P450_CS"/>
</dbReference>
<dbReference type="PANTHER" id="PTHR24291:SF209">
    <property type="entry name" value="CYTOCHROME P450-LIKE PROTEIN"/>
    <property type="match status" value="1"/>
</dbReference>
<dbReference type="GO" id="GO:0020037">
    <property type="term" value="F:heme binding"/>
    <property type="evidence" value="ECO:0007669"/>
    <property type="project" value="InterPro"/>
</dbReference>
<dbReference type="Gene3D" id="1.10.630.10">
    <property type="entry name" value="Cytochrome P450"/>
    <property type="match status" value="1"/>
</dbReference>
<evidence type="ECO:0000256" key="1">
    <source>
        <dbReference type="ARBA" id="ARBA00001971"/>
    </source>
</evidence>
<feature type="compositionally biased region" description="Pro residues" evidence="10">
    <location>
        <begin position="516"/>
        <end position="529"/>
    </location>
</feature>
<keyword evidence="5 9" id="KW-0560">Oxidoreductase</keyword>
<dbReference type="SUPFAM" id="SSF48264">
    <property type="entry name" value="Cytochrome P450"/>
    <property type="match status" value="1"/>
</dbReference>
<sequence length="529" mass="58565">MATALAALCAAAAVLLVPYALRLARYIGEVLRRNRLTRDVPGPRVYPVVGSLPAFLALMRDPHDELRKLLDKYGSTVRLPLLDRTLLVVMEPDDLQVVCTHPALATKPVEYARFLGSHIGQGLLNINEPLHRRHRKAITPSLHLDILHDFVAVFAKQAEVLADRVDERAADGAPGEVFNVQPEFGRMAGAALLQTVLTAPLHNMTEAETAAHVDALNETNLVIVYRALRPWWTNDTVFRLLSNQAEKFMRTAAAMESMVCRVLNAKTAELSAGLPPPPRRRMAFLDHMLRSKESEVMSRAELRDELKTFLFVGSSTSMDLMSLITLAMAMYGDVQRRVHQELDEVFGAPGTPGWDRPVVPEDLAHLAYLERTIKEVLRYAPPVPFVFRIATDDVRLPSGTLVPRGAYVGMVPAGTHRLERHFPDPYRFDPDRFLPENSAGRHPYAFVPFSAGSRNCIGMRYALMLAKTATATLLRRFAVHTAPGGPRGFHEVSVDTGATIMVRGGVQVRLQRRAPRPPGTPSPPTPAAH</sequence>
<keyword evidence="4 8" id="KW-0479">Metal-binding</keyword>
<feature type="binding site" description="axial binding residue" evidence="8">
    <location>
        <position position="456"/>
    </location>
    <ligand>
        <name>heme</name>
        <dbReference type="ChEBI" id="CHEBI:30413"/>
    </ligand>
    <ligandPart>
        <name>Fe</name>
        <dbReference type="ChEBI" id="CHEBI:18248"/>
    </ligandPart>
</feature>
<dbReference type="PANTHER" id="PTHR24291">
    <property type="entry name" value="CYTOCHROME P450 FAMILY 4"/>
    <property type="match status" value="1"/>
</dbReference>
<dbReference type="PRINTS" id="PR00385">
    <property type="entry name" value="P450"/>
</dbReference>
<evidence type="ECO:0000256" key="5">
    <source>
        <dbReference type="ARBA" id="ARBA00023002"/>
    </source>
</evidence>
<dbReference type="GO" id="GO:0016705">
    <property type="term" value="F:oxidoreductase activity, acting on paired donors, with incorporation or reduction of molecular oxygen"/>
    <property type="evidence" value="ECO:0007669"/>
    <property type="project" value="InterPro"/>
</dbReference>
<evidence type="ECO:0000256" key="6">
    <source>
        <dbReference type="ARBA" id="ARBA00023004"/>
    </source>
</evidence>
<evidence type="ECO:0000313" key="11">
    <source>
        <dbReference type="EMBL" id="KAJ1521338.1"/>
    </source>
</evidence>
<organism evidence="11 12">
    <name type="scientific">Megalurothrips usitatus</name>
    <name type="common">bean blossom thrips</name>
    <dbReference type="NCBI Taxonomy" id="439358"/>
    <lineage>
        <taxon>Eukaryota</taxon>
        <taxon>Metazoa</taxon>
        <taxon>Ecdysozoa</taxon>
        <taxon>Arthropoda</taxon>
        <taxon>Hexapoda</taxon>
        <taxon>Insecta</taxon>
        <taxon>Pterygota</taxon>
        <taxon>Neoptera</taxon>
        <taxon>Paraneoptera</taxon>
        <taxon>Thysanoptera</taxon>
        <taxon>Terebrantia</taxon>
        <taxon>Thripoidea</taxon>
        <taxon>Thripidae</taxon>
        <taxon>Megalurothrips</taxon>
    </lineage>
</organism>
<reference evidence="11" key="1">
    <citation type="submission" date="2022-12" db="EMBL/GenBank/DDBJ databases">
        <title>Chromosome-level genome assembly of the bean flower thrips Megalurothrips usitatus.</title>
        <authorList>
            <person name="Ma L."/>
            <person name="Liu Q."/>
            <person name="Li H."/>
            <person name="Cai W."/>
        </authorList>
    </citation>
    <scope>NUCLEOTIDE SEQUENCE</scope>
    <source>
        <strain evidence="11">Cailab_2022a</strain>
    </source>
</reference>
<evidence type="ECO:0000256" key="7">
    <source>
        <dbReference type="ARBA" id="ARBA00023033"/>
    </source>
</evidence>
<keyword evidence="3 8" id="KW-0349">Heme</keyword>
<dbReference type="Pfam" id="PF00067">
    <property type="entry name" value="p450"/>
    <property type="match status" value="1"/>
</dbReference>
<dbReference type="InterPro" id="IPR050196">
    <property type="entry name" value="Cytochrome_P450_Monoox"/>
</dbReference>
<keyword evidence="7 9" id="KW-0503">Monooxygenase</keyword>
<comment type="cofactor">
    <cofactor evidence="1 8">
        <name>heme</name>
        <dbReference type="ChEBI" id="CHEBI:30413"/>
    </cofactor>
</comment>
<keyword evidence="6 8" id="KW-0408">Iron</keyword>
<proteinExistence type="inferred from homology"/>
<dbReference type="InterPro" id="IPR036396">
    <property type="entry name" value="Cyt_P450_sf"/>
</dbReference>
<evidence type="ECO:0000256" key="4">
    <source>
        <dbReference type="ARBA" id="ARBA00022723"/>
    </source>
</evidence>
<evidence type="ECO:0000256" key="8">
    <source>
        <dbReference type="PIRSR" id="PIRSR602401-1"/>
    </source>
</evidence>
<dbReference type="GO" id="GO:0005506">
    <property type="term" value="F:iron ion binding"/>
    <property type="evidence" value="ECO:0007669"/>
    <property type="project" value="InterPro"/>
</dbReference>
<evidence type="ECO:0000256" key="9">
    <source>
        <dbReference type="RuleBase" id="RU000461"/>
    </source>
</evidence>
<feature type="region of interest" description="Disordered" evidence="10">
    <location>
        <begin position="509"/>
        <end position="529"/>
    </location>
</feature>
<evidence type="ECO:0000256" key="3">
    <source>
        <dbReference type="ARBA" id="ARBA00022617"/>
    </source>
</evidence>
<keyword evidence="12" id="KW-1185">Reference proteome</keyword>